<dbReference type="InParanoid" id="A0A1Y2GTT3"/>
<dbReference type="InterPro" id="IPR035892">
    <property type="entry name" value="C2_domain_sf"/>
</dbReference>
<organism evidence="4 5">
    <name type="scientific">Lobosporangium transversale</name>
    <dbReference type="NCBI Taxonomy" id="64571"/>
    <lineage>
        <taxon>Eukaryota</taxon>
        <taxon>Fungi</taxon>
        <taxon>Fungi incertae sedis</taxon>
        <taxon>Mucoromycota</taxon>
        <taxon>Mortierellomycotina</taxon>
        <taxon>Mortierellomycetes</taxon>
        <taxon>Mortierellales</taxon>
        <taxon>Mortierellaceae</taxon>
        <taxon>Lobosporangium</taxon>
    </lineage>
</organism>
<proteinExistence type="predicted"/>
<evidence type="ECO:0000313" key="5">
    <source>
        <dbReference type="Proteomes" id="UP000193648"/>
    </source>
</evidence>
<keyword evidence="2" id="KW-1133">Transmembrane helix</keyword>
<keyword evidence="2" id="KW-0812">Transmembrane</keyword>
<dbReference type="PANTHER" id="PTHR10774">
    <property type="entry name" value="EXTENDED SYNAPTOTAGMIN-RELATED"/>
    <property type="match status" value="1"/>
</dbReference>
<dbReference type="RefSeq" id="XP_021882009.1">
    <property type="nucleotide sequence ID" value="XM_022027729.1"/>
</dbReference>
<comment type="caution">
    <text evidence="4">The sequence shown here is derived from an EMBL/GenBank/DDBJ whole genome shotgun (WGS) entry which is preliminary data.</text>
</comment>
<feature type="compositionally biased region" description="Basic and acidic residues" evidence="1">
    <location>
        <begin position="153"/>
        <end position="167"/>
    </location>
</feature>
<dbReference type="GeneID" id="33569572"/>
<protein>
    <submittedName>
        <fullName evidence="4">C2 domain-containing protein</fullName>
    </submittedName>
</protein>
<dbReference type="Proteomes" id="UP000193648">
    <property type="component" value="Unassembled WGS sequence"/>
</dbReference>
<dbReference type="GO" id="GO:0005783">
    <property type="term" value="C:endoplasmic reticulum"/>
    <property type="evidence" value="ECO:0007669"/>
    <property type="project" value="TreeGrafter"/>
</dbReference>
<feature type="domain" description="C2" evidence="3">
    <location>
        <begin position="1"/>
        <end position="107"/>
    </location>
</feature>
<sequence length="199" mass="21279">MSQSLQVTIHQASQLDDVEAFGKNDPYARVTLDFERKELYQKTATKKNAGNDVEWNQTVVLSDYEPSQHHYLYVEVLDDETGADAPIGFAAIPLSQVRSAPNETLRAKYDLYTPSGKEKGTITLTIQALQPGEQASHSTHSGPEVKGQSQIVTEHHDKVKSQRNKERATDAAVAAGAAGVLGLAGALLGGLGGNAAPPS</sequence>
<reference evidence="4 5" key="1">
    <citation type="submission" date="2016-07" db="EMBL/GenBank/DDBJ databases">
        <title>Pervasive Adenine N6-methylation of Active Genes in Fungi.</title>
        <authorList>
            <consortium name="DOE Joint Genome Institute"/>
            <person name="Mondo S.J."/>
            <person name="Dannebaum R.O."/>
            <person name="Kuo R.C."/>
            <person name="Labutti K."/>
            <person name="Haridas S."/>
            <person name="Kuo A."/>
            <person name="Salamov A."/>
            <person name="Ahrendt S.R."/>
            <person name="Lipzen A."/>
            <person name="Sullivan W."/>
            <person name="Andreopoulos W.B."/>
            <person name="Clum A."/>
            <person name="Lindquist E."/>
            <person name="Daum C."/>
            <person name="Ramamoorthy G.K."/>
            <person name="Gryganskyi A."/>
            <person name="Culley D."/>
            <person name="Magnuson J.K."/>
            <person name="James T.Y."/>
            <person name="O'Malley M.A."/>
            <person name="Stajich J.E."/>
            <person name="Spatafora J.W."/>
            <person name="Visel A."/>
            <person name="Grigoriev I.V."/>
        </authorList>
    </citation>
    <scope>NUCLEOTIDE SEQUENCE [LARGE SCALE GENOMIC DNA]</scope>
    <source>
        <strain evidence="4 5">NRRL 3116</strain>
    </source>
</reference>
<dbReference type="Gene3D" id="2.60.40.150">
    <property type="entry name" value="C2 domain"/>
    <property type="match status" value="1"/>
</dbReference>
<evidence type="ECO:0000256" key="2">
    <source>
        <dbReference type="SAM" id="Phobius"/>
    </source>
</evidence>
<feature type="compositionally biased region" description="Polar residues" evidence="1">
    <location>
        <begin position="131"/>
        <end position="152"/>
    </location>
</feature>
<dbReference type="SMART" id="SM00239">
    <property type="entry name" value="C2"/>
    <property type="match status" value="1"/>
</dbReference>
<keyword evidence="2" id="KW-0472">Membrane</keyword>
<evidence type="ECO:0000259" key="3">
    <source>
        <dbReference type="PROSITE" id="PS50004"/>
    </source>
</evidence>
<accession>A0A1Y2GTT3</accession>
<dbReference type="STRING" id="64571.A0A1Y2GTT3"/>
<evidence type="ECO:0000313" key="4">
    <source>
        <dbReference type="EMBL" id="ORZ18214.1"/>
    </source>
</evidence>
<name>A0A1Y2GTT3_9FUNG</name>
<dbReference type="InterPro" id="IPR045050">
    <property type="entry name" value="Synaptotagmin_plant"/>
</dbReference>
<evidence type="ECO:0000256" key="1">
    <source>
        <dbReference type="SAM" id="MobiDB-lite"/>
    </source>
</evidence>
<feature type="transmembrane region" description="Helical" evidence="2">
    <location>
        <begin position="171"/>
        <end position="191"/>
    </location>
</feature>
<dbReference type="SUPFAM" id="SSF49562">
    <property type="entry name" value="C2 domain (Calcium/lipid-binding domain, CaLB)"/>
    <property type="match status" value="1"/>
</dbReference>
<gene>
    <name evidence="4" type="ORF">BCR41DRAFT_385901</name>
</gene>
<dbReference type="PANTHER" id="PTHR10774:SF190">
    <property type="entry name" value="C2 CALCIUM_LIPID-BINDING ENDONUCLEASE_EXONUCLEASE_PHOSPHATASE-RELATED"/>
    <property type="match status" value="1"/>
</dbReference>
<dbReference type="InterPro" id="IPR000008">
    <property type="entry name" value="C2_dom"/>
</dbReference>
<dbReference type="PROSITE" id="PS50004">
    <property type="entry name" value="C2"/>
    <property type="match status" value="1"/>
</dbReference>
<dbReference type="AlphaFoldDB" id="A0A1Y2GTT3"/>
<keyword evidence="5" id="KW-1185">Reference proteome</keyword>
<dbReference type="GO" id="GO:0008289">
    <property type="term" value="F:lipid binding"/>
    <property type="evidence" value="ECO:0007669"/>
    <property type="project" value="InterPro"/>
</dbReference>
<feature type="region of interest" description="Disordered" evidence="1">
    <location>
        <begin position="131"/>
        <end position="167"/>
    </location>
</feature>
<dbReference type="OrthoDB" id="270970at2759"/>
<dbReference type="EMBL" id="MCFF01000015">
    <property type="protein sequence ID" value="ORZ18214.1"/>
    <property type="molecule type" value="Genomic_DNA"/>
</dbReference>
<dbReference type="Pfam" id="PF00168">
    <property type="entry name" value="C2"/>
    <property type="match status" value="1"/>
</dbReference>